<reference evidence="2" key="5">
    <citation type="submission" date="2015-06" db="UniProtKB">
        <authorList>
            <consortium name="EnsemblFungi"/>
        </authorList>
    </citation>
    <scope>IDENTIFICATION</scope>
    <source>
        <strain evidence="2">ATCC 64411</strain>
    </source>
</reference>
<keyword evidence="3" id="KW-1185">Reference proteome</keyword>
<dbReference type="AlphaFoldDB" id="A0A0C4DRA5"/>
<organism evidence="2 3">
    <name type="scientific">Magnaporthiopsis poae (strain ATCC 64411 / 73-15)</name>
    <name type="common">Kentucky bluegrass fungus</name>
    <name type="synonym">Magnaporthe poae</name>
    <dbReference type="NCBI Taxonomy" id="644358"/>
    <lineage>
        <taxon>Eukaryota</taxon>
        <taxon>Fungi</taxon>
        <taxon>Dikarya</taxon>
        <taxon>Ascomycota</taxon>
        <taxon>Pezizomycotina</taxon>
        <taxon>Sordariomycetes</taxon>
        <taxon>Sordariomycetidae</taxon>
        <taxon>Magnaporthales</taxon>
        <taxon>Magnaporthaceae</taxon>
        <taxon>Magnaporthiopsis</taxon>
    </lineage>
</organism>
<reference evidence="3" key="1">
    <citation type="submission" date="2010-05" db="EMBL/GenBank/DDBJ databases">
        <title>The genome sequence of Magnaporthe poae strain ATCC 64411.</title>
        <authorList>
            <person name="Ma L.-J."/>
            <person name="Dead R."/>
            <person name="Young S."/>
            <person name="Zeng Q."/>
            <person name="Koehrsen M."/>
            <person name="Alvarado L."/>
            <person name="Berlin A."/>
            <person name="Chapman S.B."/>
            <person name="Chen Z."/>
            <person name="Freedman E."/>
            <person name="Gellesch M."/>
            <person name="Goldberg J."/>
            <person name="Griggs A."/>
            <person name="Gujja S."/>
            <person name="Heilman E.R."/>
            <person name="Heiman D."/>
            <person name="Hepburn T."/>
            <person name="Howarth C."/>
            <person name="Jen D."/>
            <person name="Larson L."/>
            <person name="Mehta T."/>
            <person name="Neiman D."/>
            <person name="Pearson M."/>
            <person name="Roberts A."/>
            <person name="Saif S."/>
            <person name="Shea T."/>
            <person name="Shenoy N."/>
            <person name="Sisk P."/>
            <person name="Stolte C."/>
            <person name="Sykes S."/>
            <person name="Walk T."/>
            <person name="White J."/>
            <person name="Yandava C."/>
            <person name="Haas B."/>
            <person name="Nusbaum C."/>
            <person name="Birren B."/>
        </authorList>
    </citation>
    <scope>NUCLEOTIDE SEQUENCE [LARGE SCALE GENOMIC DNA]</scope>
    <source>
        <strain evidence="3">ATCC 64411 / 73-15</strain>
    </source>
</reference>
<dbReference type="EMBL" id="GL876967">
    <property type="protein sequence ID" value="KLU83351.1"/>
    <property type="molecule type" value="Genomic_DNA"/>
</dbReference>
<reference evidence="1" key="3">
    <citation type="submission" date="2011-03" db="EMBL/GenBank/DDBJ databases">
        <title>Annotation of Magnaporthe poae ATCC 64411.</title>
        <authorList>
            <person name="Ma L.-J."/>
            <person name="Dead R."/>
            <person name="Young S.K."/>
            <person name="Zeng Q."/>
            <person name="Gargeya S."/>
            <person name="Fitzgerald M."/>
            <person name="Haas B."/>
            <person name="Abouelleil A."/>
            <person name="Alvarado L."/>
            <person name="Arachchi H.M."/>
            <person name="Berlin A."/>
            <person name="Brown A."/>
            <person name="Chapman S.B."/>
            <person name="Chen Z."/>
            <person name="Dunbar C."/>
            <person name="Freedman E."/>
            <person name="Gearin G."/>
            <person name="Gellesch M."/>
            <person name="Goldberg J."/>
            <person name="Griggs A."/>
            <person name="Gujja S."/>
            <person name="Heiman D."/>
            <person name="Howarth C."/>
            <person name="Larson L."/>
            <person name="Lui A."/>
            <person name="MacDonald P.J.P."/>
            <person name="Mehta T."/>
            <person name="Montmayeur A."/>
            <person name="Murphy C."/>
            <person name="Neiman D."/>
            <person name="Pearson M."/>
            <person name="Priest M."/>
            <person name="Roberts A."/>
            <person name="Saif S."/>
            <person name="Shea T."/>
            <person name="Shenoy N."/>
            <person name="Sisk P."/>
            <person name="Stolte C."/>
            <person name="Sykes S."/>
            <person name="Yandava C."/>
            <person name="Wortman J."/>
            <person name="Nusbaum C."/>
            <person name="Birren B."/>
        </authorList>
    </citation>
    <scope>NUCLEOTIDE SEQUENCE</scope>
    <source>
        <strain evidence="1">ATCC 64411</strain>
    </source>
</reference>
<evidence type="ECO:0000313" key="3">
    <source>
        <dbReference type="Proteomes" id="UP000011715"/>
    </source>
</evidence>
<evidence type="ECO:0000313" key="1">
    <source>
        <dbReference type="EMBL" id="KLU83351.1"/>
    </source>
</evidence>
<dbReference type="Proteomes" id="UP000011715">
    <property type="component" value="Unassembled WGS sequence"/>
</dbReference>
<gene>
    <name evidence="1" type="ORF">MAPG_02413</name>
</gene>
<evidence type="ECO:0000313" key="2">
    <source>
        <dbReference type="EnsemblFungi" id="MAPG_02413T0"/>
    </source>
</evidence>
<accession>A0A0C4DRA5</accession>
<reference evidence="2" key="4">
    <citation type="journal article" date="2015" name="G3 (Bethesda)">
        <title>Genome sequences of three phytopathogenic species of the Magnaporthaceae family of fungi.</title>
        <authorList>
            <person name="Okagaki L.H."/>
            <person name="Nunes C.C."/>
            <person name="Sailsbery J."/>
            <person name="Clay B."/>
            <person name="Brown D."/>
            <person name="John T."/>
            <person name="Oh Y."/>
            <person name="Young N."/>
            <person name="Fitzgerald M."/>
            <person name="Haas B.J."/>
            <person name="Zeng Q."/>
            <person name="Young S."/>
            <person name="Adiconis X."/>
            <person name="Fan L."/>
            <person name="Levin J.Z."/>
            <person name="Mitchell T.K."/>
            <person name="Okubara P.A."/>
            <person name="Farman M.L."/>
            <person name="Kohn L.M."/>
            <person name="Birren B."/>
            <person name="Ma L.-J."/>
            <person name="Dean R.A."/>
        </authorList>
    </citation>
    <scope>NUCLEOTIDE SEQUENCE</scope>
    <source>
        <strain evidence="2">ATCC 64411 / 73-15</strain>
    </source>
</reference>
<name>A0A0C4DRA5_MAGP6</name>
<sequence length="105" mass="11079">MEAVLWVPFASGASQAAPGSSAPLTRRSHFMAVFYLPGYFQRPSDNTSYLTGLRQLKLATIPFFVADVSQGNFGRLATGGDQPACLPACPPACLNGGLLGDWAKS</sequence>
<protein>
    <submittedName>
        <fullName evidence="1 2">Uncharacterized protein</fullName>
    </submittedName>
</protein>
<dbReference type="EMBL" id="ADBL01000604">
    <property type="status" value="NOT_ANNOTATED_CDS"/>
    <property type="molecule type" value="Genomic_DNA"/>
</dbReference>
<dbReference type="VEuPathDB" id="FungiDB:MAPG_02413"/>
<reference evidence="1" key="2">
    <citation type="submission" date="2010-05" db="EMBL/GenBank/DDBJ databases">
        <title>The Genome Sequence of Magnaporthe poae strain ATCC 64411.</title>
        <authorList>
            <consortium name="The Broad Institute Genome Sequencing Platform"/>
            <consortium name="Broad Institute Genome Sequencing Center for Infectious Disease"/>
            <person name="Ma L.-J."/>
            <person name="Dead R."/>
            <person name="Young S."/>
            <person name="Zeng Q."/>
            <person name="Koehrsen M."/>
            <person name="Alvarado L."/>
            <person name="Berlin A."/>
            <person name="Chapman S.B."/>
            <person name="Chen Z."/>
            <person name="Freedman E."/>
            <person name="Gellesch M."/>
            <person name="Goldberg J."/>
            <person name="Griggs A."/>
            <person name="Gujja S."/>
            <person name="Heilman E.R."/>
            <person name="Heiman D."/>
            <person name="Hepburn T."/>
            <person name="Howarth C."/>
            <person name="Jen D."/>
            <person name="Larson L."/>
            <person name="Mehta T."/>
            <person name="Neiman D."/>
            <person name="Pearson M."/>
            <person name="Roberts A."/>
            <person name="Saif S."/>
            <person name="Shea T."/>
            <person name="Shenoy N."/>
            <person name="Sisk P."/>
            <person name="Stolte C."/>
            <person name="Sykes S."/>
            <person name="Walk T."/>
            <person name="White J."/>
            <person name="Yandava C."/>
            <person name="Haas B."/>
            <person name="Nusbaum C."/>
            <person name="Birren B."/>
        </authorList>
    </citation>
    <scope>NUCLEOTIDE SEQUENCE</scope>
    <source>
        <strain evidence="1">ATCC 64411</strain>
    </source>
</reference>
<dbReference type="EnsemblFungi" id="MAPG_02413T0">
    <property type="protein sequence ID" value="MAPG_02413T0"/>
    <property type="gene ID" value="MAPG_02413"/>
</dbReference>
<proteinExistence type="predicted"/>